<dbReference type="Proteomes" id="UP000018851">
    <property type="component" value="Chromosome"/>
</dbReference>
<reference evidence="1 2" key="1">
    <citation type="submission" date="2013-07" db="EMBL/GenBank/DDBJ databases">
        <title>Completed genome of Sphingomonas sanxanigenens NX02.</title>
        <authorList>
            <person name="Ma T."/>
            <person name="Huang H."/>
            <person name="Wu M."/>
            <person name="Li X."/>
            <person name="Li G."/>
        </authorList>
    </citation>
    <scope>NUCLEOTIDE SEQUENCE [LARGE SCALE GENOMIC DNA]</scope>
    <source>
        <strain evidence="1 2">NX02</strain>
    </source>
</reference>
<dbReference type="OrthoDB" id="7585168at2"/>
<proteinExistence type="predicted"/>
<evidence type="ECO:0000313" key="2">
    <source>
        <dbReference type="Proteomes" id="UP000018851"/>
    </source>
</evidence>
<sequence>MAGFVTALHKLEPWYDWGVIEIENLNARTEDELVSGQVRYFDLQWLGLHLSIQYGRAPRRSRAEVRNGI</sequence>
<protein>
    <submittedName>
        <fullName evidence="1">Uncharacterized protein</fullName>
    </submittedName>
</protein>
<dbReference type="RefSeq" id="WP_025293830.1">
    <property type="nucleotide sequence ID" value="NZ_CP006644.1"/>
</dbReference>
<dbReference type="EMBL" id="CP006644">
    <property type="protein sequence ID" value="AHE55682.1"/>
    <property type="molecule type" value="Genomic_DNA"/>
</dbReference>
<organism evidence="1 2">
    <name type="scientific">Sphingomonas sanxanigenens DSM 19645 = NX02</name>
    <dbReference type="NCBI Taxonomy" id="1123269"/>
    <lineage>
        <taxon>Bacteria</taxon>
        <taxon>Pseudomonadati</taxon>
        <taxon>Pseudomonadota</taxon>
        <taxon>Alphaproteobacteria</taxon>
        <taxon>Sphingomonadales</taxon>
        <taxon>Sphingomonadaceae</taxon>
        <taxon>Sphingomonas</taxon>
    </lineage>
</organism>
<dbReference type="HOGENOM" id="CLU_2847585_0_0_5"/>
<dbReference type="KEGG" id="ssan:NX02_20115"/>
<dbReference type="AlphaFoldDB" id="W0AGL2"/>
<accession>W0AGL2</accession>
<name>W0AGL2_9SPHN</name>
<evidence type="ECO:0000313" key="1">
    <source>
        <dbReference type="EMBL" id="AHE55682.1"/>
    </source>
</evidence>
<gene>
    <name evidence="1" type="ORF">NX02_20115</name>
</gene>
<dbReference type="STRING" id="1123269.NX02_20115"/>
<keyword evidence="2" id="KW-1185">Reference proteome</keyword>